<dbReference type="InterPro" id="IPR010499">
    <property type="entry name" value="AraC_E-bd"/>
</dbReference>
<dbReference type="Proteomes" id="UP000745859">
    <property type="component" value="Unassembled WGS sequence"/>
</dbReference>
<dbReference type="SUPFAM" id="SSF55136">
    <property type="entry name" value="Probable bacterial effector-binding domain"/>
    <property type="match status" value="1"/>
</dbReference>
<reference evidence="2 3" key="1">
    <citation type="submission" date="2020-03" db="EMBL/GenBank/DDBJ databases">
        <title>Genomic Encyclopedia of Type Strains, Phase IV (KMG-IV): sequencing the most valuable type-strain genomes for metagenomic binning, comparative biology and taxonomic classification.</title>
        <authorList>
            <person name="Goeker M."/>
        </authorList>
    </citation>
    <scope>NUCLEOTIDE SEQUENCE [LARGE SCALE GENOMIC DNA]</scope>
    <source>
        <strain evidence="2 3">DSM 101599</strain>
    </source>
</reference>
<dbReference type="InterPro" id="IPR011256">
    <property type="entry name" value="Reg_factor_effector_dom_sf"/>
</dbReference>
<proteinExistence type="predicted"/>
<dbReference type="InterPro" id="IPR050908">
    <property type="entry name" value="SmbC-like"/>
</dbReference>
<accession>A0ABX0U6M9</accession>
<dbReference type="InterPro" id="IPR029442">
    <property type="entry name" value="GyrI-like"/>
</dbReference>
<dbReference type="Pfam" id="PF06445">
    <property type="entry name" value="GyrI-like"/>
    <property type="match status" value="1"/>
</dbReference>
<dbReference type="SMART" id="SM00871">
    <property type="entry name" value="AraC_E_bind"/>
    <property type="match status" value="1"/>
</dbReference>
<dbReference type="Gene3D" id="3.20.80.10">
    <property type="entry name" value="Regulatory factor, effector binding domain"/>
    <property type="match status" value="1"/>
</dbReference>
<keyword evidence="3" id="KW-1185">Reference proteome</keyword>
<evidence type="ECO:0000259" key="1">
    <source>
        <dbReference type="SMART" id="SM00871"/>
    </source>
</evidence>
<organism evidence="2 3">
    <name type="scientific">Wenyingzhuangia heitensis</name>
    <dbReference type="NCBI Taxonomy" id="1487859"/>
    <lineage>
        <taxon>Bacteria</taxon>
        <taxon>Pseudomonadati</taxon>
        <taxon>Bacteroidota</taxon>
        <taxon>Flavobacteriia</taxon>
        <taxon>Flavobacteriales</taxon>
        <taxon>Flavobacteriaceae</taxon>
        <taxon>Wenyingzhuangia</taxon>
    </lineage>
</organism>
<dbReference type="PANTHER" id="PTHR40055:SF1">
    <property type="entry name" value="TRANSCRIPTIONAL REGULATOR YGIV-RELATED"/>
    <property type="match status" value="1"/>
</dbReference>
<feature type="domain" description="AraC effector-binding" evidence="1">
    <location>
        <begin position="1"/>
        <end position="152"/>
    </location>
</feature>
<evidence type="ECO:0000313" key="2">
    <source>
        <dbReference type="EMBL" id="NIJ44503.1"/>
    </source>
</evidence>
<comment type="caution">
    <text evidence="2">The sequence shown here is derived from an EMBL/GenBank/DDBJ whole genome shotgun (WGS) entry which is preliminary data.</text>
</comment>
<sequence>MNVEIKEISATNFLFLPHTGVDNLESTFNKLIAWGTPLQLLEDENSKIGRIFHDSFTNTAPNKVRMSIGFKTSASIEQDSLISKTTIPKHKAIAGSFTISLEEFQNAWSQLYQWMHKNGHKPSYVAPYEIYNNDYRQHSEQKCDVTLYIPIF</sequence>
<evidence type="ECO:0000313" key="3">
    <source>
        <dbReference type="Proteomes" id="UP000745859"/>
    </source>
</evidence>
<dbReference type="RefSeq" id="WP_167184608.1">
    <property type="nucleotide sequence ID" value="NZ_JAASQL010000001.1"/>
</dbReference>
<dbReference type="EMBL" id="JAASQL010000001">
    <property type="protein sequence ID" value="NIJ44503.1"/>
    <property type="molecule type" value="Genomic_DNA"/>
</dbReference>
<protein>
    <submittedName>
        <fullName evidence="2">DNA gyrase inhibitor GyrI</fullName>
    </submittedName>
</protein>
<gene>
    <name evidence="2" type="ORF">FHR24_000942</name>
</gene>
<name>A0ABX0U6M9_9FLAO</name>
<dbReference type="PANTHER" id="PTHR40055">
    <property type="entry name" value="TRANSCRIPTIONAL REGULATOR YGIV-RELATED"/>
    <property type="match status" value="1"/>
</dbReference>